<comment type="caution">
    <text evidence="2">The sequence shown here is derived from an EMBL/GenBank/DDBJ whole genome shotgun (WGS) entry which is preliminary data.</text>
</comment>
<reference evidence="2 3" key="1">
    <citation type="submission" date="2019-04" db="EMBL/GenBank/DDBJ databases">
        <title>Chitiniphilus eburnea sp. nov., a novel chitinolytic bacterium isolated from aquaculture sludge.</title>
        <authorList>
            <person name="Sheng M."/>
        </authorList>
    </citation>
    <scope>NUCLEOTIDE SEQUENCE [LARGE SCALE GENOMIC DNA]</scope>
    <source>
        <strain evidence="2 3">HX-2-15</strain>
    </source>
</reference>
<keyword evidence="1" id="KW-0732">Signal</keyword>
<evidence type="ECO:0000313" key="2">
    <source>
        <dbReference type="EMBL" id="TJZ65892.1"/>
    </source>
</evidence>
<dbReference type="EMBL" id="SUMF01000034">
    <property type="protein sequence ID" value="TJZ65892.1"/>
    <property type="molecule type" value="Genomic_DNA"/>
</dbReference>
<evidence type="ECO:0000313" key="3">
    <source>
        <dbReference type="Proteomes" id="UP000310016"/>
    </source>
</evidence>
<name>A0A4U0PFQ6_9NEIS</name>
<evidence type="ECO:0000256" key="1">
    <source>
        <dbReference type="SAM" id="SignalP"/>
    </source>
</evidence>
<dbReference type="Proteomes" id="UP000310016">
    <property type="component" value="Unassembled WGS sequence"/>
</dbReference>
<gene>
    <name evidence="2" type="ORF">FAZ21_17740</name>
</gene>
<accession>A0A4U0PFQ6</accession>
<dbReference type="AlphaFoldDB" id="A0A4U0PFQ6"/>
<organism evidence="2 3">
    <name type="scientific">Chitiniphilus eburneus</name>
    <dbReference type="NCBI Taxonomy" id="2571148"/>
    <lineage>
        <taxon>Bacteria</taxon>
        <taxon>Pseudomonadati</taxon>
        <taxon>Pseudomonadota</taxon>
        <taxon>Betaproteobacteria</taxon>
        <taxon>Neisseriales</taxon>
        <taxon>Chitinibacteraceae</taxon>
        <taxon>Chitiniphilus</taxon>
    </lineage>
</organism>
<protein>
    <recommendedName>
        <fullName evidence="4">SPOR domain-containing protein</fullName>
    </recommendedName>
</protein>
<sequence>MIKRNRNLASWSSALFVAAGLTACAAPPAQDAAPGMIVKFRDDSKRETLLAQLAKRYRVQLGEGRQLALGSWVYPVAGEGRDAFVAALLRTPEVEYAEWDGAAARR</sequence>
<dbReference type="PROSITE" id="PS51257">
    <property type="entry name" value="PROKAR_LIPOPROTEIN"/>
    <property type="match status" value="1"/>
</dbReference>
<dbReference type="RefSeq" id="WP_136774764.1">
    <property type="nucleotide sequence ID" value="NZ_CP156074.1"/>
</dbReference>
<feature type="chain" id="PRO_5020300697" description="SPOR domain-containing protein" evidence="1">
    <location>
        <begin position="26"/>
        <end position="106"/>
    </location>
</feature>
<feature type="signal peptide" evidence="1">
    <location>
        <begin position="1"/>
        <end position="25"/>
    </location>
</feature>
<evidence type="ECO:0008006" key="4">
    <source>
        <dbReference type="Google" id="ProtNLM"/>
    </source>
</evidence>
<proteinExistence type="predicted"/>
<dbReference type="OrthoDB" id="8617688at2"/>
<keyword evidence="3" id="KW-1185">Reference proteome</keyword>